<sequence>MDKELVNTIDPSFVAGSAQTVFAEDDMTLADLDLLEVLNIKPNDPKSKRPDYKFNKKIPRSKGDRGQGKFQGTSDGFGLKTGKKGGLMRIGGCAATPDE</sequence>
<name>A0A7S0UWE7_9CHLO</name>
<reference evidence="2" key="1">
    <citation type="submission" date="2021-01" db="EMBL/GenBank/DDBJ databases">
        <authorList>
            <person name="Corre E."/>
            <person name="Pelletier E."/>
            <person name="Niang G."/>
            <person name="Scheremetjew M."/>
            <person name="Finn R."/>
            <person name="Kale V."/>
            <person name="Holt S."/>
            <person name="Cochrane G."/>
            <person name="Meng A."/>
            <person name="Brown T."/>
            <person name="Cohen L."/>
        </authorList>
    </citation>
    <scope>NUCLEOTIDE SEQUENCE</scope>
    <source>
        <strain evidence="2">SAG 63-3</strain>
    </source>
</reference>
<organism evidence="2">
    <name type="scientific">Polytomella parva</name>
    <dbReference type="NCBI Taxonomy" id="51329"/>
    <lineage>
        <taxon>Eukaryota</taxon>
        <taxon>Viridiplantae</taxon>
        <taxon>Chlorophyta</taxon>
        <taxon>core chlorophytes</taxon>
        <taxon>Chlorophyceae</taxon>
        <taxon>CS clade</taxon>
        <taxon>Chlamydomonadales</taxon>
        <taxon>Chlamydomonadaceae</taxon>
        <taxon>Polytomella</taxon>
    </lineage>
</organism>
<dbReference type="EMBL" id="HBFM01009544">
    <property type="protein sequence ID" value="CAD8769685.1"/>
    <property type="molecule type" value="Transcribed_RNA"/>
</dbReference>
<feature type="compositionally biased region" description="Basic and acidic residues" evidence="1">
    <location>
        <begin position="43"/>
        <end position="54"/>
    </location>
</feature>
<gene>
    <name evidence="2" type="ORF">PPAR00522_LOCUS6084</name>
</gene>
<protein>
    <submittedName>
        <fullName evidence="2">Uncharacterized protein</fullName>
    </submittedName>
</protein>
<evidence type="ECO:0000313" key="2">
    <source>
        <dbReference type="EMBL" id="CAD8769685.1"/>
    </source>
</evidence>
<dbReference type="AlphaFoldDB" id="A0A7S0UWE7"/>
<proteinExistence type="predicted"/>
<evidence type="ECO:0000256" key="1">
    <source>
        <dbReference type="SAM" id="MobiDB-lite"/>
    </source>
</evidence>
<feature type="region of interest" description="Disordered" evidence="1">
    <location>
        <begin position="41"/>
        <end position="81"/>
    </location>
</feature>
<accession>A0A7S0UWE7</accession>